<dbReference type="SUPFAM" id="SSF52540">
    <property type="entry name" value="P-loop containing nucleoside triphosphate hydrolases"/>
    <property type="match status" value="1"/>
</dbReference>
<dbReference type="Proteomes" id="UP000263595">
    <property type="component" value="Unassembled WGS sequence"/>
</dbReference>
<dbReference type="InterPro" id="IPR027417">
    <property type="entry name" value="P-loop_NTPase"/>
</dbReference>
<accession>A0A383RRZ6</accession>
<keyword evidence="3" id="KW-1185">Reference proteome</keyword>
<dbReference type="AlphaFoldDB" id="A0A383RRZ6"/>
<dbReference type="Gene3D" id="3.40.50.300">
    <property type="entry name" value="P-loop containing nucleotide triphosphate hydrolases"/>
    <property type="match status" value="1"/>
</dbReference>
<reference evidence="3" key="1">
    <citation type="submission" date="2018-08" db="EMBL/GenBank/DDBJ databases">
        <authorList>
            <person name="Blom J."/>
        </authorList>
    </citation>
    <scope>NUCLEOTIDE SEQUENCE [LARGE SCALE GENOMIC DNA]</scope>
    <source>
        <strain evidence="3">CCOS 865</strain>
    </source>
</reference>
<evidence type="ECO:0000259" key="1">
    <source>
        <dbReference type="Pfam" id="PF20030"/>
    </source>
</evidence>
<dbReference type="InterPro" id="IPR045427">
    <property type="entry name" value="MoxR"/>
</dbReference>
<gene>
    <name evidence="2" type="ORF">CCOS865_01557</name>
</gene>
<feature type="domain" description="MoxR" evidence="1">
    <location>
        <begin position="12"/>
        <end position="63"/>
    </location>
</feature>
<dbReference type="Pfam" id="PF20030">
    <property type="entry name" value="bpMoxR"/>
    <property type="match status" value="1"/>
</dbReference>
<name>A0A383RRZ6_9PSED</name>
<sequence length="66" mass="7304">MEHRDALIALRTFLSTQILGQEKLVERLLIVLLADGHMLVEGAPGLAKTKAIKELAEGVEAQFHRI</sequence>
<dbReference type="EMBL" id="UNOZ01000011">
    <property type="protein sequence ID" value="SYX89306.1"/>
    <property type="molecule type" value="Genomic_DNA"/>
</dbReference>
<protein>
    <submittedName>
        <fullName evidence="2">ATPase AAA</fullName>
    </submittedName>
</protein>
<feature type="non-terminal residue" evidence="2">
    <location>
        <position position="66"/>
    </location>
</feature>
<organism evidence="2 3">
    <name type="scientific">Pseudomonas reidholzensis</name>
    <dbReference type="NCBI Taxonomy" id="1785162"/>
    <lineage>
        <taxon>Bacteria</taxon>
        <taxon>Pseudomonadati</taxon>
        <taxon>Pseudomonadota</taxon>
        <taxon>Gammaproteobacteria</taxon>
        <taxon>Pseudomonadales</taxon>
        <taxon>Pseudomonadaceae</taxon>
        <taxon>Pseudomonas</taxon>
    </lineage>
</organism>
<evidence type="ECO:0000313" key="2">
    <source>
        <dbReference type="EMBL" id="SYX89306.1"/>
    </source>
</evidence>
<evidence type="ECO:0000313" key="3">
    <source>
        <dbReference type="Proteomes" id="UP000263595"/>
    </source>
</evidence>
<proteinExistence type="predicted"/>